<dbReference type="PANTHER" id="PTHR43692:SF1">
    <property type="entry name" value="UDP-N-ACETYLMURAMOYLALANINE--D-GLUTAMATE LIGASE"/>
    <property type="match status" value="1"/>
</dbReference>
<name>D2MQN8_9FIRM</name>
<proteinExistence type="inferred from homology"/>
<feature type="binding site" evidence="12">
    <location>
        <begin position="110"/>
        <end position="116"/>
    </location>
    <ligand>
        <name>ATP</name>
        <dbReference type="ChEBI" id="CHEBI:30616"/>
    </ligand>
</feature>
<evidence type="ECO:0000256" key="5">
    <source>
        <dbReference type="ARBA" id="ARBA00022618"/>
    </source>
</evidence>
<dbReference type="GO" id="GO:0051301">
    <property type="term" value="P:cell division"/>
    <property type="evidence" value="ECO:0007669"/>
    <property type="project" value="UniProtKB-KW"/>
</dbReference>
<dbReference type="Gene3D" id="3.40.1190.10">
    <property type="entry name" value="Mur-like, catalytic domain"/>
    <property type="match status" value="1"/>
</dbReference>
<dbReference type="RefSeq" id="WP_006627701.1">
    <property type="nucleotide sequence ID" value="NZ_ADFR01000016.1"/>
</dbReference>
<keyword evidence="9 12" id="KW-0573">Peptidoglycan synthesis</keyword>
<dbReference type="EMBL" id="ADFR01000016">
    <property type="protein sequence ID" value="EFC05307.1"/>
    <property type="molecule type" value="Genomic_DNA"/>
</dbReference>
<sequence>MLDNWKTLLKDKKIAIWGLGKEGESSYRFLHRLFPEQRLILIDRKDSLAFQKSYPGADLKTIEEVCLHDFDYILKAPGIVLKAEQELETISSQSELFIKMYRNQVIGITGTKGKSTTSSLVYSLLKQEKKVVLVGNIGKPCFEEIEAMEEGALAVFELSCHQMEYTRVSPYIAVLLNLYEEHLDHYGSFEKYGLAKSHIYSYQQDNDLAIVPMNLPSFLPKPETAWYLEKEVFVKDGYFFNPLGQLIIPKTKLIGYHNEQNMAIAVAIAMKLGISEKGIQKGLETFEPLEHRLEYVGIYQGIHYVNDSISTIGQSCIQAMESLPLVQTVLIGGMDRGIGYQELEDYIQKHPNHHYIFMYATGRRILSELGKREKNFYFVETLKEAVCLAKRITERGKMVLLSPAASSYDSFKNFEDRGCQFKNMVKDDVA</sequence>
<dbReference type="UniPathway" id="UPA00219"/>
<keyword evidence="6 12" id="KW-0547">Nucleotide-binding</keyword>
<dbReference type="GO" id="GO:0008360">
    <property type="term" value="P:regulation of cell shape"/>
    <property type="evidence" value="ECO:0007669"/>
    <property type="project" value="UniProtKB-KW"/>
</dbReference>
<comment type="catalytic activity">
    <reaction evidence="12">
        <text>UDP-N-acetyl-alpha-D-muramoyl-L-alanine + D-glutamate + ATP = UDP-N-acetyl-alpha-D-muramoyl-L-alanyl-D-glutamate + ADP + phosphate + H(+)</text>
        <dbReference type="Rhea" id="RHEA:16429"/>
        <dbReference type="ChEBI" id="CHEBI:15378"/>
        <dbReference type="ChEBI" id="CHEBI:29986"/>
        <dbReference type="ChEBI" id="CHEBI:30616"/>
        <dbReference type="ChEBI" id="CHEBI:43474"/>
        <dbReference type="ChEBI" id="CHEBI:83898"/>
        <dbReference type="ChEBI" id="CHEBI:83900"/>
        <dbReference type="ChEBI" id="CHEBI:456216"/>
        <dbReference type="EC" id="6.3.2.9"/>
    </reaction>
</comment>
<evidence type="ECO:0000256" key="6">
    <source>
        <dbReference type="ARBA" id="ARBA00022741"/>
    </source>
</evidence>
<dbReference type="GO" id="GO:0071555">
    <property type="term" value="P:cell wall organization"/>
    <property type="evidence" value="ECO:0007669"/>
    <property type="project" value="UniProtKB-KW"/>
</dbReference>
<keyword evidence="4 12" id="KW-0436">Ligase</keyword>
<dbReference type="EC" id="6.3.2.9" evidence="12"/>
<keyword evidence="7 12" id="KW-0067">ATP-binding</keyword>
<keyword evidence="8 12" id="KW-0133">Cell shape</keyword>
<evidence type="ECO:0000256" key="11">
    <source>
        <dbReference type="ARBA" id="ARBA00023316"/>
    </source>
</evidence>
<accession>D2MQN8</accession>
<evidence type="ECO:0000256" key="8">
    <source>
        <dbReference type="ARBA" id="ARBA00022960"/>
    </source>
</evidence>
<keyword evidence="15" id="KW-1185">Reference proteome</keyword>
<keyword evidence="11 12" id="KW-0961">Cell wall biogenesis/degradation</keyword>
<dbReference type="Proteomes" id="UP000005017">
    <property type="component" value="Unassembled WGS sequence"/>
</dbReference>
<evidence type="ECO:0000256" key="2">
    <source>
        <dbReference type="ARBA" id="ARBA00004752"/>
    </source>
</evidence>
<keyword evidence="5 12" id="KW-0132">Cell division</keyword>
<dbReference type="Pfam" id="PF08245">
    <property type="entry name" value="Mur_ligase_M"/>
    <property type="match status" value="1"/>
</dbReference>
<evidence type="ECO:0000313" key="14">
    <source>
        <dbReference type="EMBL" id="EFC05307.1"/>
    </source>
</evidence>
<dbReference type="GO" id="GO:0005524">
    <property type="term" value="F:ATP binding"/>
    <property type="evidence" value="ECO:0007669"/>
    <property type="project" value="UniProtKB-UniRule"/>
</dbReference>
<dbReference type="InterPro" id="IPR005762">
    <property type="entry name" value="MurD"/>
</dbReference>
<dbReference type="GO" id="GO:0005737">
    <property type="term" value="C:cytoplasm"/>
    <property type="evidence" value="ECO:0007669"/>
    <property type="project" value="UniProtKB-SubCell"/>
</dbReference>
<reference evidence="15" key="1">
    <citation type="submission" date="2009-12" db="EMBL/GenBank/DDBJ databases">
        <title>Sequence of Clostridiales genomosp. BVAB3 str. UPII9-5.</title>
        <authorList>
            <person name="Madupu R."/>
            <person name="Durkin A.S."/>
            <person name="Torralba M."/>
            <person name="Methe B."/>
            <person name="Sutton G.G."/>
            <person name="Strausberg R.L."/>
            <person name="Nelson K.E."/>
        </authorList>
    </citation>
    <scope>NUCLEOTIDE SEQUENCE [LARGE SCALE GENOMIC DNA]</scope>
    <source>
        <strain evidence="15">W1219</strain>
    </source>
</reference>
<dbReference type="InterPro" id="IPR036615">
    <property type="entry name" value="Mur_ligase_C_dom_sf"/>
</dbReference>
<dbReference type="PANTHER" id="PTHR43692">
    <property type="entry name" value="UDP-N-ACETYLMURAMOYLALANINE--D-GLUTAMATE LIGASE"/>
    <property type="match status" value="1"/>
</dbReference>
<evidence type="ECO:0000256" key="4">
    <source>
        <dbReference type="ARBA" id="ARBA00022598"/>
    </source>
</evidence>
<dbReference type="InterPro" id="IPR018109">
    <property type="entry name" value="Folylpolyglutamate_synth_CS"/>
</dbReference>
<dbReference type="GO" id="GO:0004326">
    <property type="term" value="F:tetrahydrofolylpolyglutamate synthase activity"/>
    <property type="evidence" value="ECO:0007669"/>
    <property type="project" value="InterPro"/>
</dbReference>
<organism evidence="14 15">
    <name type="scientific">Bulleidia extructa W1219</name>
    <dbReference type="NCBI Taxonomy" id="679192"/>
    <lineage>
        <taxon>Bacteria</taxon>
        <taxon>Bacillati</taxon>
        <taxon>Bacillota</taxon>
        <taxon>Erysipelotrichia</taxon>
        <taxon>Erysipelotrichales</taxon>
        <taxon>Erysipelotrichaceae</taxon>
        <taxon>Bulleidia</taxon>
    </lineage>
</organism>
<dbReference type="InterPro" id="IPR013221">
    <property type="entry name" value="Mur_ligase_cen"/>
</dbReference>
<protein>
    <recommendedName>
        <fullName evidence="12">UDP-N-acetylmuramoylalanine--D-glutamate ligase</fullName>
        <ecNumber evidence="12">6.3.2.9</ecNumber>
    </recommendedName>
    <alternativeName>
        <fullName evidence="12">D-glutamic acid-adding enzyme</fullName>
    </alternativeName>
    <alternativeName>
        <fullName evidence="12">UDP-N-acetylmuramoyl-L-alanyl-D-glutamate synthetase</fullName>
    </alternativeName>
</protein>
<dbReference type="STRING" id="679192.HMPREF9013_0592"/>
<evidence type="ECO:0000256" key="7">
    <source>
        <dbReference type="ARBA" id="ARBA00022840"/>
    </source>
</evidence>
<gene>
    <name evidence="12 14" type="primary">murD</name>
    <name evidence="14" type="ORF">HMPREF9013_0592</name>
</gene>
<evidence type="ECO:0000256" key="3">
    <source>
        <dbReference type="ARBA" id="ARBA00022490"/>
    </source>
</evidence>
<dbReference type="AlphaFoldDB" id="D2MQN8"/>
<dbReference type="GO" id="GO:0008764">
    <property type="term" value="F:UDP-N-acetylmuramoylalanine-D-glutamate ligase activity"/>
    <property type="evidence" value="ECO:0007669"/>
    <property type="project" value="UniProtKB-UniRule"/>
</dbReference>
<dbReference type="eggNOG" id="COG0771">
    <property type="taxonomic scope" value="Bacteria"/>
</dbReference>
<evidence type="ECO:0000256" key="9">
    <source>
        <dbReference type="ARBA" id="ARBA00022984"/>
    </source>
</evidence>
<dbReference type="InterPro" id="IPR036565">
    <property type="entry name" value="Mur-like_cat_sf"/>
</dbReference>
<keyword evidence="10 12" id="KW-0131">Cell cycle</keyword>
<comment type="pathway">
    <text evidence="2 12">Cell wall biogenesis; peptidoglycan biosynthesis.</text>
</comment>
<evidence type="ECO:0000256" key="12">
    <source>
        <dbReference type="HAMAP-Rule" id="MF_00639"/>
    </source>
</evidence>
<keyword evidence="3 12" id="KW-0963">Cytoplasm</keyword>
<dbReference type="GO" id="GO:0009252">
    <property type="term" value="P:peptidoglycan biosynthetic process"/>
    <property type="evidence" value="ECO:0007669"/>
    <property type="project" value="UniProtKB-UniRule"/>
</dbReference>
<comment type="function">
    <text evidence="12">Cell wall formation. Catalyzes the addition of glutamate to the nucleotide precursor UDP-N-acetylmuramoyl-L-alanine (UMA).</text>
</comment>
<evidence type="ECO:0000256" key="10">
    <source>
        <dbReference type="ARBA" id="ARBA00023306"/>
    </source>
</evidence>
<comment type="subcellular location">
    <subcellularLocation>
        <location evidence="1 12">Cytoplasm</location>
    </subcellularLocation>
</comment>
<dbReference type="Gene3D" id="3.90.190.20">
    <property type="entry name" value="Mur ligase, C-terminal domain"/>
    <property type="match status" value="1"/>
</dbReference>
<comment type="caution">
    <text evidence="14">The sequence shown here is derived from an EMBL/GenBank/DDBJ whole genome shotgun (WGS) entry which is preliminary data.</text>
</comment>
<dbReference type="SUPFAM" id="SSF53244">
    <property type="entry name" value="MurD-like peptide ligases, peptide-binding domain"/>
    <property type="match status" value="1"/>
</dbReference>
<dbReference type="Gene3D" id="3.40.50.720">
    <property type="entry name" value="NAD(P)-binding Rossmann-like Domain"/>
    <property type="match status" value="1"/>
</dbReference>
<dbReference type="NCBIfam" id="TIGR01087">
    <property type="entry name" value="murD"/>
    <property type="match status" value="1"/>
</dbReference>
<feature type="domain" description="Mur ligase central" evidence="13">
    <location>
        <begin position="108"/>
        <end position="268"/>
    </location>
</feature>
<evidence type="ECO:0000259" key="13">
    <source>
        <dbReference type="Pfam" id="PF08245"/>
    </source>
</evidence>
<dbReference type="HAMAP" id="MF_00639">
    <property type="entry name" value="MurD"/>
    <property type="match status" value="1"/>
</dbReference>
<dbReference type="SUPFAM" id="SSF53623">
    <property type="entry name" value="MurD-like peptide ligases, catalytic domain"/>
    <property type="match status" value="1"/>
</dbReference>
<comment type="similarity">
    <text evidence="12">Belongs to the MurCDEF family.</text>
</comment>
<evidence type="ECO:0000256" key="1">
    <source>
        <dbReference type="ARBA" id="ARBA00004496"/>
    </source>
</evidence>
<dbReference type="PROSITE" id="PS01011">
    <property type="entry name" value="FOLYLPOLYGLU_SYNT_1"/>
    <property type="match status" value="1"/>
</dbReference>
<evidence type="ECO:0000313" key="15">
    <source>
        <dbReference type="Proteomes" id="UP000005017"/>
    </source>
</evidence>